<dbReference type="Gene3D" id="1.20.1270.50">
    <property type="entry name" value="Glycoside hydrolase family 38, central domain"/>
    <property type="match status" value="1"/>
</dbReference>
<proteinExistence type="inferred from homology"/>
<evidence type="ECO:0000313" key="6">
    <source>
        <dbReference type="EMBL" id="TET92205.1"/>
    </source>
</evidence>
<dbReference type="Gene3D" id="2.60.40.2210">
    <property type="match status" value="1"/>
</dbReference>
<evidence type="ECO:0000256" key="2">
    <source>
        <dbReference type="ARBA" id="ARBA00022723"/>
    </source>
</evidence>
<dbReference type="EMBL" id="SOIJ01000236">
    <property type="protein sequence ID" value="TET92205.1"/>
    <property type="molecule type" value="Genomic_DNA"/>
</dbReference>
<dbReference type="Pfam" id="PF09261">
    <property type="entry name" value="Alpha-mann_mid"/>
    <property type="match status" value="1"/>
</dbReference>
<dbReference type="Pfam" id="PF07748">
    <property type="entry name" value="Glyco_hydro_38C"/>
    <property type="match status" value="1"/>
</dbReference>
<dbReference type="GO" id="GO:0046872">
    <property type="term" value="F:metal ion binding"/>
    <property type="evidence" value="ECO:0007669"/>
    <property type="project" value="UniProtKB-KW"/>
</dbReference>
<dbReference type="InterPro" id="IPR011013">
    <property type="entry name" value="Gal_mutarotase_sf_dom"/>
</dbReference>
<comment type="caution">
    <text evidence="6">The sequence shown here is derived from an EMBL/GenBank/DDBJ whole genome shotgun (WGS) entry which is preliminary data.</text>
</comment>
<gene>
    <name evidence="6" type="ORF">E3J33_04170</name>
</gene>
<dbReference type="InterPro" id="IPR011330">
    <property type="entry name" value="Glyco_hydro/deAcase_b/a-brl"/>
</dbReference>
<dbReference type="InterPro" id="IPR000602">
    <property type="entry name" value="Glyco_hydro_38_N"/>
</dbReference>
<name>A0A523YKZ2_UNCAE</name>
<dbReference type="SMART" id="SM00872">
    <property type="entry name" value="Alpha-mann_mid"/>
    <property type="match status" value="1"/>
</dbReference>
<comment type="similarity">
    <text evidence="1">Belongs to the glycosyl hydrolase 38 family.</text>
</comment>
<dbReference type="GO" id="GO:0006013">
    <property type="term" value="P:mannose metabolic process"/>
    <property type="evidence" value="ECO:0007669"/>
    <property type="project" value="InterPro"/>
</dbReference>
<dbReference type="SUPFAM" id="SSF74650">
    <property type="entry name" value="Galactose mutarotase-like"/>
    <property type="match status" value="1"/>
</dbReference>
<dbReference type="SUPFAM" id="SSF88688">
    <property type="entry name" value="Families 57/38 glycoside transferase middle domain"/>
    <property type="match status" value="1"/>
</dbReference>
<dbReference type="Proteomes" id="UP000316925">
    <property type="component" value="Unassembled WGS sequence"/>
</dbReference>
<dbReference type="GO" id="GO:0004559">
    <property type="term" value="F:alpha-mannosidase activity"/>
    <property type="evidence" value="ECO:0007669"/>
    <property type="project" value="InterPro"/>
</dbReference>
<dbReference type="Pfam" id="PF01074">
    <property type="entry name" value="Glyco_hydro_38N"/>
    <property type="match status" value="1"/>
</dbReference>
<evidence type="ECO:0000256" key="3">
    <source>
        <dbReference type="ARBA" id="ARBA00022801"/>
    </source>
</evidence>
<accession>A0A523YKZ2</accession>
<dbReference type="InterPro" id="IPR015341">
    <property type="entry name" value="Glyco_hydro_38_cen"/>
</dbReference>
<dbReference type="InterPro" id="IPR011682">
    <property type="entry name" value="Glyco_hydro_38_C"/>
</dbReference>
<dbReference type="CDD" id="cd10814">
    <property type="entry name" value="GH38N_AMII_SpGH38_like"/>
    <property type="match status" value="1"/>
</dbReference>
<evidence type="ECO:0000313" key="7">
    <source>
        <dbReference type="Proteomes" id="UP000316925"/>
    </source>
</evidence>
<feature type="domain" description="Glycoside hydrolase family 38 central" evidence="5">
    <location>
        <begin position="280"/>
        <end position="355"/>
    </location>
</feature>
<dbReference type="PANTHER" id="PTHR46017:SF2">
    <property type="entry name" value="MANNOSYLGLYCERATE HYDROLASE"/>
    <property type="match status" value="1"/>
</dbReference>
<dbReference type="Gene3D" id="3.20.110.10">
    <property type="entry name" value="Glycoside hydrolase 38, N terminal domain"/>
    <property type="match status" value="1"/>
</dbReference>
<dbReference type="AlphaFoldDB" id="A0A523YKZ2"/>
<evidence type="ECO:0000259" key="5">
    <source>
        <dbReference type="SMART" id="SM00872"/>
    </source>
</evidence>
<dbReference type="InterPro" id="IPR028995">
    <property type="entry name" value="Glyco_hydro_57/38_cen_sf"/>
</dbReference>
<dbReference type="Pfam" id="PF17677">
    <property type="entry name" value="Glyco_hydro38C2"/>
    <property type="match status" value="1"/>
</dbReference>
<evidence type="ECO:0000256" key="1">
    <source>
        <dbReference type="ARBA" id="ARBA00009792"/>
    </source>
</evidence>
<evidence type="ECO:0000256" key="4">
    <source>
        <dbReference type="ARBA" id="ARBA00023295"/>
    </source>
</evidence>
<organism evidence="6 7">
    <name type="scientific">Aerophobetes bacterium</name>
    <dbReference type="NCBI Taxonomy" id="2030807"/>
    <lineage>
        <taxon>Bacteria</taxon>
        <taxon>Candidatus Aerophobota</taxon>
    </lineage>
</organism>
<keyword evidence="4" id="KW-0326">Glycosidase</keyword>
<dbReference type="Gene3D" id="2.70.98.30">
    <property type="entry name" value="Golgi alpha-mannosidase II, domain 4"/>
    <property type="match status" value="1"/>
</dbReference>
<sequence length="899" mass="103519">MTDKKRIHIVSHTHWDREWYLTLEEYRIKLVDLVDHLLDVLEKDPDYHYFMLDGQAVVLEDYLKIKPENKGRLKKLIAKGRLLIGPWYILPDEFLVSAESYVRNLLLGDKICREFGGKMEVGYLPDSFGHIAQMPQLLKGFGIETAVIWRGVGKEVKKTEFIWQAPNGSKVLTVHLPFGYCTGAALPSEVDDSRRRINSMVEKLSPLATTNLLLLMNGCDHLEPQPELPRLIREVNKKMDSALLVHSTLPIFFKELREKVYELPIYRKEWRSGERAIILTGTLSSRMYLKQWNKRVQILLEKWVEPFSTLAYLAGKPYPSSLIWHAWRYLLKNHAHDSICGCGLDEIHEEMITRFKKAQQVGEGLYSQAINYLAASIDTTNNEVNLVIFNPLPNKRTDLVEATVELNSELTRRVDWQAGRLIEIREKEKVSPLPTLLRMYDEENKEIPSVIEKAERVEKIKYTSDDLPQVYRTTSYHLTLLARDVPGLGYRTYRIKPGYEKEKEKKPEELKLENEYLKVTPNLKSGTLDIYDKETKIRYQNCNLFVDGGDAGDEYTYSPPCEDLLISSVEAKSQIKWEAFNSVRSTLRIKIHLELPESLSKDRKKRSSKTIDCPITSYVSLYPGVKRVDVRTVIENKAKDHRLRVMFPTEIETDTSYAEAHFQVISRKISPPEAKEWMEKSYGINPQQNFVDINNGDFGLTIANQGLPEYEIVEEDKRSIIALTLLRCVGWLSQDGLLTRKGHAGWPFPTPGAQCLGTHTFHYSLIPHGSDWQKARTFMEAEGFNTPMRCWQTESHEGKLPGKMSLVEIKPESLVLSALKKAEEGEAIILRLYNTVPQTMEGSLSFFLPLKEAYLAGLNERRQERLEIQPKNCVKLTVKGFEIVTLHLVFKKSLLEMEL</sequence>
<dbReference type="InterPro" id="IPR041147">
    <property type="entry name" value="GH38_C"/>
</dbReference>
<dbReference type="GO" id="GO:0009313">
    <property type="term" value="P:oligosaccharide catabolic process"/>
    <property type="evidence" value="ECO:0007669"/>
    <property type="project" value="TreeGrafter"/>
</dbReference>
<dbReference type="InterPro" id="IPR037094">
    <property type="entry name" value="Glyco_hydro_38_cen_sf"/>
</dbReference>
<keyword evidence="3" id="KW-0378">Hydrolase</keyword>
<reference evidence="6 7" key="1">
    <citation type="submission" date="2019-03" db="EMBL/GenBank/DDBJ databases">
        <title>Metabolic potential of uncultured bacteria and archaea associated with petroleum seepage in deep-sea sediments.</title>
        <authorList>
            <person name="Dong X."/>
            <person name="Hubert C."/>
        </authorList>
    </citation>
    <scope>NUCLEOTIDE SEQUENCE [LARGE SCALE GENOMIC DNA]</scope>
    <source>
        <strain evidence="6">E29_bin28</strain>
    </source>
</reference>
<dbReference type="PANTHER" id="PTHR46017">
    <property type="entry name" value="ALPHA-MANNOSIDASE 2C1"/>
    <property type="match status" value="1"/>
</dbReference>
<keyword evidence="2" id="KW-0479">Metal-binding</keyword>
<dbReference type="GO" id="GO:0030246">
    <property type="term" value="F:carbohydrate binding"/>
    <property type="evidence" value="ECO:0007669"/>
    <property type="project" value="InterPro"/>
</dbReference>
<dbReference type="InterPro" id="IPR027291">
    <property type="entry name" value="Glyco_hydro_38_N_sf"/>
</dbReference>
<dbReference type="SUPFAM" id="SSF88713">
    <property type="entry name" value="Glycoside hydrolase/deacetylase"/>
    <property type="match status" value="1"/>
</dbReference>
<dbReference type="Gene3D" id="2.60.40.2220">
    <property type="match status" value="1"/>
</dbReference>
<protein>
    <recommendedName>
        <fullName evidence="5">Glycoside hydrolase family 38 central domain-containing protein</fullName>
    </recommendedName>
</protein>